<keyword evidence="2" id="KW-1185">Reference proteome</keyword>
<proteinExistence type="predicted"/>
<dbReference type="EMBL" id="CM047749">
    <property type="protein sequence ID" value="KAJ0010845.1"/>
    <property type="molecule type" value="Genomic_DNA"/>
</dbReference>
<sequence length="148" mass="16216">MGNCAISAQYRKQNGGCNNFRRLLTAKIIHMDGRLQEFREPIKAAHILSQNPNYYLCSSESMFVGSQVPHLAGEEQLQPGQIYFLLPLSKSQEPLTLQDLCSLAIKASSALPKLTSQPPLKYRAAAVTTPPAGFCEVPIGFQAPARRG</sequence>
<accession>A0ACC0X5Q9</accession>
<evidence type="ECO:0000313" key="2">
    <source>
        <dbReference type="Proteomes" id="UP001163603"/>
    </source>
</evidence>
<name>A0ACC0X5Q9_9ROSI</name>
<comment type="caution">
    <text evidence="1">The sequence shown here is derived from an EMBL/GenBank/DDBJ whole genome shotgun (WGS) entry which is preliminary data.</text>
</comment>
<organism evidence="1 2">
    <name type="scientific">Pistacia integerrima</name>
    <dbReference type="NCBI Taxonomy" id="434235"/>
    <lineage>
        <taxon>Eukaryota</taxon>
        <taxon>Viridiplantae</taxon>
        <taxon>Streptophyta</taxon>
        <taxon>Embryophyta</taxon>
        <taxon>Tracheophyta</taxon>
        <taxon>Spermatophyta</taxon>
        <taxon>Magnoliopsida</taxon>
        <taxon>eudicotyledons</taxon>
        <taxon>Gunneridae</taxon>
        <taxon>Pentapetalae</taxon>
        <taxon>rosids</taxon>
        <taxon>malvids</taxon>
        <taxon>Sapindales</taxon>
        <taxon>Anacardiaceae</taxon>
        <taxon>Pistacia</taxon>
    </lineage>
</organism>
<protein>
    <submittedName>
        <fullName evidence="1">Uncharacterized protein</fullName>
    </submittedName>
</protein>
<gene>
    <name evidence="1" type="ORF">Pint_34556</name>
</gene>
<dbReference type="Proteomes" id="UP001163603">
    <property type="component" value="Chromosome 14"/>
</dbReference>
<evidence type="ECO:0000313" key="1">
    <source>
        <dbReference type="EMBL" id="KAJ0010845.1"/>
    </source>
</evidence>
<reference evidence="2" key="1">
    <citation type="journal article" date="2023" name="G3 (Bethesda)">
        <title>Genome assembly and association tests identify interacting loci associated with vigor, precocity, and sex in interspecific pistachio rootstocks.</title>
        <authorList>
            <person name="Palmer W."/>
            <person name="Jacygrad E."/>
            <person name="Sagayaradj S."/>
            <person name="Cavanaugh K."/>
            <person name="Han R."/>
            <person name="Bertier L."/>
            <person name="Beede B."/>
            <person name="Kafkas S."/>
            <person name="Golino D."/>
            <person name="Preece J."/>
            <person name="Michelmore R."/>
        </authorList>
    </citation>
    <scope>NUCLEOTIDE SEQUENCE [LARGE SCALE GENOMIC DNA]</scope>
</reference>